<evidence type="ECO:0000313" key="2">
    <source>
        <dbReference type="EMBL" id="KAL3272754.1"/>
    </source>
</evidence>
<proteinExistence type="predicted"/>
<dbReference type="PANTHER" id="PTHR12069">
    <property type="entry name" value="DNA-DIRECTED RNA POLYMERASES III 80 KDA POLYPEPTIDE RNA POLYMERASE III SUBUNIT 5"/>
    <property type="match status" value="1"/>
</dbReference>
<sequence>MAEEPPYTEDDESDDDPVVAEFPVFHSRRLQENLYLFQYPLRAATDKNECNIKKAFFKPQNQEMKLELGIDIECSNFDSGRAEIIAHEVDGPPEKRKPGAEVFFENEIVDKVLLSSTRAVREPEKYAVAAFNGKELHLTTLKGIFQFRPVFPHLEKALKKRKQMEENGNTSSDEEAGPSNAKQVTVKFKQNDERWKNHQSTSFKSLQAKSASEKWLECGWNESDSTISKVQKLKLLAENLEDTNQANCLTDKEYVRLLVPEDQEQSSVEPALPSHVMSLHALRALPLLEQCRLLLKDAQIIQFQQIMMLLAGCAGLTADVLLKTLPKCAVLVRGNWVVKSEVLYPPNTLSATSGVPSDHMCRARDYVLYLFTKHQYVERKKVSSVMKIPAEEVKEIFTGISKLRHNKGWELTLGTDNDFIVKHSDIVQRQTLLWEQRYIQLSDFLKDKKQRRKSKSESKSVSEDTVVKKSAHYNSSDNESGTEKNKSPVVPRKRIKKMSESTDNL</sequence>
<protein>
    <recommendedName>
        <fullName evidence="4">DNA-directed RNA polymerase III subunit RPC5</fullName>
    </recommendedName>
</protein>
<feature type="compositionally biased region" description="Basic and acidic residues" evidence="1">
    <location>
        <begin position="455"/>
        <end position="467"/>
    </location>
</feature>
<name>A0ABD2N262_9CUCU</name>
<accession>A0ABD2N262</accession>
<keyword evidence="3" id="KW-1185">Reference proteome</keyword>
<gene>
    <name evidence="2" type="ORF">HHI36_014215</name>
</gene>
<evidence type="ECO:0000256" key="1">
    <source>
        <dbReference type="SAM" id="MobiDB-lite"/>
    </source>
</evidence>
<feature type="region of interest" description="Disordered" evidence="1">
    <location>
        <begin position="449"/>
        <end position="505"/>
    </location>
</feature>
<feature type="region of interest" description="Disordered" evidence="1">
    <location>
        <begin position="158"/>
        <end position="181"/>
    </location>
</feature>
<evidence type="ECO:0000313" key="3">
    <source>
        <dbReference type="Proteomes" id="UP001516400"/>
    </source>
</evidence>
<dbReference type="PANTHER" id="PTHR12069:SF0">
    <property type="entry name" value="DNA-DIRECTED RNA POLYMERASE III SUBUNIT RPC5"/>
    <property type="match status" value="1"/>
</dbReference>
<comment type="caution">
    <text evidence="2">The sequence shown here is derived from an EMBL/GenBank/DDBJ whole genome shotgun (WGS) entry which is preliminary data.</text>
</comment>
<reference evidence="2 3" key="1">
    <citation type="journal article" date="2021" name="BMC Biol.">
        <title>Horizontally acquired antibacterial genes associated with adaptive radiation of ladybird beetles.</title>
        <authorList>
            <person name="Li H.S."/>
            <person name="Tang X.F."/>
            <person name="Huang Y.H."/>
            <person name="Xu Z.Y."/>
            <person name="Chen M.L."/>
            <person name="Du X.Y."/>
            <person name="Qiu B.Y."/>
            <person name="Chen P.T."/>
            <person name="Zhang W."/>
            <person name="Slipinski A."/>
            <person name="Escalona H.E."/>
            <person name="Waterhouse R.M."/>
            <person name="Zwick A."/>
            <person name="Pang H."/>
        </authorList>
    </citation>
    <scope>NUCLEOTIDE SEQUENCE [LARGE SCALE GENOMIC DNA]</scope>
    <source>
        <strain evidence="2">SYSU2018</strain>
    </source>
</reference>
<organism evidence="2 3">
    <name type="scientific">Cryptolaemus montrouzieri</name>
    <dbReference type="NCBI Taxonomy" id="559131"/>
    <lineage>
        <taxon>Eukaryota</taxon>
        <taxon>Metazoa</taxon>
        <taxon>Ecdysozoa</taxon>
        <taxon>Arthropoda</taxon>
        <taxon>Hexapoda</taxon>
        <taxon>Insecta</taxon>
        <taxon>Pterygota</taxon>
        <taxon>Neoptera</taxon>
        <taxon>Endopterygota</taxon>
        <taxon>Coleoptera</taxon>
        <taxon>Polyphaga</taxon>
        <taxon>Cucujiformia</taxon>
        <taxon>Coccinelloidea</taxon>
        <taxon>Coccinellidae</taxon>
        <taxon>Scymninae</taxon>
        <taxon>Scymnini</taxon>
        <taxon>Cryptolaemus</taxon>
    </lineage>
</organism>
<dbReference type="InterPro" id="IPR006886">
    <property type="entry name" value="RNA_pol_III_Rpc5"/>
</dbReference>
<dbReference type="Pfam" id="PF04801">
    <property type="entry name" value="RPC5"/>
    <property type="match status" value="1"/>
</dbReference>
<dbReference type="AlphaFoldDB" id="A0ABD2N262"/>
<dbReference type="EMBL" id="JABFTP020000062">
    <property type="protein sequence ID" value="KAL3272754.1"/>
    <property type="molecule type" value="Genomic_DNA"/>
</dbReference>
<dbReference type="Proteomes" id="UP001516400">
    <property type="component" value="Unassembled WGS sequence"/>
</dbReference>
<evidence type="ECO:0008006" key="4">
    <source>
        <dbReference type="Google" id="ProtNLM"/>
    </source>
</evidence>